<dbReference type="RefSeq" id="WP_043759759.1">
    <property type="nucleotide sequence ID" value="NZ_BAWK01000033.1"/>
</dbReference>
<evidence type="ECO:0008006" key="5">
    <source>
        <dbReference type="Google" id="ProtNLM"/>
    </source>
</evidence>
<accession>A0A5F0KBZ7</accession>
<keyword evidence="3" id="KW-1185">Reference proteome</keyword>
<proteinExistence type="predicted"/>
<evidence type="ECO:0000313" key="2">
    <source>
        <dbReference type="EMBL" id="TFF80735.1"/>
    </source>
</evidence>
<sequence>MAVAGKRGGVLALWCGALLMSGCSVLAPVPITYLSQDPPPGRLPHGETVYVDDGRCPAGQVKRLIGGDAKQNIPRKVECVPRPQQEGEWWTGF</sequence>
<dbReference type="AlphaFoldDB" id="A0A5F0KBZ7"/>
<evidence type="ECO:0000313" key="4">
    <source>
        <dbReference type="Proteomes" id="UP000297914"/>
    </source>
</evidence>
<dbReference type="EMBL" id="QORK01000018">
    <property type="protein sequence ID" value="TFF80735.1"/>
    <property type="molecule type" value="Genomic_DNA"/>
</dbReference>
<dbReference type="Proteomes" id="UP000297720">
    <property type="component" value="Unassembled WGS sequence"/>
</dbReference>
<evidence type="ECO:0000313" key="3">
    <source>
        <dbReference type="Proteomes" id="UP000297720"/>
    </source>
</evidence>
<dbReference type="PROSITE" id="PS51257">
    <property type="entry name" value="PROKAR_LIPOPROTEIN"/>
    <property type="match status" value="1"/>
</dbReference>
<name>A0A5F0KBZ7_9GAMM</name>
<gene>
    <name evidence="1" type="ORF">DRM93_09815</name>
    <name evidence="2" type="ORF">DRM94_09815</name>
</gene>
<dbReference type="GeneID" id="99813183"/>
<dbReference type="OrthoDB" id="8859691at2"/>
<comment type="caution">
    <text evidence="2">The sequence shown here is derived from an EMBL/GenBank/DDBJ whole genome shotgun (WGS) entry which is preliminary data.</text>
</comment>
<dbReference type="Pfam" id="PF20477">
    <property type="entry name" value="DUF6719"/>
    <property type="match status" value="1"/>
</dbReference>
<evidence type="ECO:0000313" key="1">
    <source>
        <dbReference type="EMBL" id="TFF76297.1"/>
    </source>
</evidence>
<dbReference type="Proteomes" id="UP000297914">
    <property type="component" value="Unassembled WGS sequence"/>
</dbReference>
<dbReference type="InterPro" id="IPR046565">
    <property type="entry name" value="DUF6719"/>
</dbReference>
<organism evidence="2 4">
    <name type="scientific">Aeromonas taiwanensis</name>
    <dbReference type="NCBI Taxonomy" id="633417"/>
    <lineage>
        <taxon>Bacteria</taxon>
        <taxon>Pseudomonadati</taxon>
        <taxon>Pseudomonadota</taxon>
        <taxon>Gammaproteobacteria</taxon>
        <taxon>Aeromonadales</taxon>
        <taxon>Aeromonadaceae</taxon>
        <taxon>Aeromonas</taxon>
    </lineage>
</organism>
<dbReference type="EMBL" id="QORL01000018">
    <property type="protein sequence ID" value="TFF76297.1"/>
    <property type="molecule type" value="Genomic_DNA"/>
</dbReference>
<reference evidence="2 4" key="1">
    <citation type="submission" date="2018-06" db="EMBL/GenBank/DDBJ databases">
        <title>Occurrence of a novel blaKPC-2- and qnrS2- harbouring IncP6 plasmid from Aeromonas taiwanensis isolates recovered from the river sediments.</title>
        <authorList>
            <person name="Zheng B."/>
            <person name="Yu X."/>
            <person name="Xiao Y."/>
        </authorList>
    </citation>
    <scope>NUCLEOTIDE SEQUENCE [LARGE SCALE GENOMIC DNA]</scope>
    <source>
        <strain evidence="1 3">1713</strain>
        <strain evidence="2 4">198</strain>
    </source>
</reference>
<protein>
    <recommendedName>
        <fullName evidence="5">Lipoprotein</fullName>
    </recommendedName>
</protein>